<gene>
    <name evidence="2" type="ORF">BJG266_LOCUS20259</name>
    <name evidence="3" type="ORF">QVE165_LOCUS49341</name>
</gene>
<evidence type="ECO:0000256" key="1">
    <source>
        <dbReference type="PROSITE-ProRule" id="PRU00339"/>
    </source>
</evidence>
<proteinExistence type="predicted"/>
<name>A0A814MMC2_9BILA</name>
<evidence type="ECO:0000313" key="5">
    <source>
        <dbReference type="Proteomes" id="UP000663877"/>
    </source>
</evidence>
<reference evidence="2" key="1">
    <citation type="submission" date="2021-02" db="EMBL/GenBank/DDBJ databases">
        <authorList>
            <person name="Nowell W R."/>
        </authorList>
    </citation>
    <scope>NUCLEOTIDE SEQUENCE</scope>
</reference>
<dbReference type="InterPro" id="IPR019734">
    <property type="entry name" value="TPR_rpt"/>
</dbReference>
<accession>A0A814MMC2</accession>
<evidence type="ECO:0000313" key="4">
    <source>
        <dbReference type="Proteomes" id="UP000663832"/>
    </source>
</evidence>
<dbReference type="SUPFAM" id="SSF48452">
    <property type="entry name" value="TPR-like"/>
    <property type="match status" value="1"/>
</dbReference>
<dbReference type="Proteomes" id="UP000663832">
    <property type="component" value="Unassembled WGS sequence"/>
</dbReference>
<keyword evidence="1" id="KW-0802">TPR repeat</keyword>
<protein>
    <submittedName>
        <fullName evidence="2">Uncharacterized protein</fullName>
    </submittedName>
</protein>
<dbReference type="AlphaFoldDB" id="A0A814MMC2"/>
<dbReference type="Proteomes" id="UP000663877">
    <property type="component" value="Unassembled WGS sequence"/>
</dbReference>
<dbReference type="Gene3D" id="1.25.40.10">
    <property type="entry name" value="Tetratricopeptide repeat domain"/>
    <property type="match status" value="1"/>
</dbReference>
<dbReference type="OrthoDB" id="9984491at2759"/>
<sequence>MATSTEKKQSPKNGLALVWLDDNSGQDPEIKTIFLSLFEQVFFFTDPTACLELIESAEPEPPCISILISGKYGHMLVPTRLQPLNQVKDIYVYCMDIVRHNQWAQQCDKVQCVESDFPKILKHIQNDILKLTKQNPQPMEVQNEQEQEQQEYIPKPLERFKDDNNIYDQLALNLLLQNSDDINDGADDFENYCQIHEEENDKLKNFKPDLSIKEWYKRDLSSIHLNSTDSIQLWTLRWFIRSFYRQITDECNRFIKDTPKFTANYGTWLTTDELDGMKHRIGDIIIFTEFLITHAHRDAALNSIVDKKDEKTKYKVIFEINVDAETSHIVPYCEIETDQVLFWFGSRYRIMKIEFIEQEDPYWLIGMNICSTLNKNQSIQNLYEYYLNDLNKLNNIHHGFGRILMYKSLYYQAEKWFENTNHYEELAELALRQNHCEQANQYLEKLPEDSHDANLLRAYVNILTSNDNITKGRTILMKIISDATDKIVRARANIALGFISLTVTQQIDQALEHFTLGNDTLCKNLPDIHPDIAKSFIGIGYTYFVKHDINQAEKSFQTAFDIQKQCLPYKHYDFARTRNGLGHCLAIQKQTMKQALLEFGHAVNILIRTFRKEYKKHPEVLLTRIDIERVQKGKELGARNTILDYI</sequence>
<keyword evidence="4" id="KW-1185">Reference proteome</keyword>
<dbReference type="PROSITE" id="PS50005">
    <property type="entry name" value="TPR"/>
    <property type="match status" value="1"/>
</dbReference>
<dbReference type="EMBL" id="CAJNOI010000113">
    <property type="protein sequence ID" value="CAF1080956.1"/>
    <property type="molecule type" value="Genomic_DNA"/>
</dbReference>
<dbReference type="EMBL" id="CAJNOM010000890">
    <property type="protein sequence ID" value="CAF1575624.1"/>
    <property type="molecule type" value="Genomic_DNA"/>
</dbReference>
<feature type="repeat" description="TPR" evidence="1">
    <location>
        <begin position="533"/>
        <end position="566"/>
    </location>
</feature>
<evidence type="ECO:0000313" key="3">
    <source>
        <dbReference type="EMBL" id="CAF1575624.1"/>
    </source>
</evidence>
<organism evidence="2 5">
    <name type="scientific">Adineta steineri</name>
    <dbReference type="NCBI Taxonomy" id="433720"/>
    <lineage>
        <taxon>Eukaryota</taxon>
        <taxon>Metazoa</taxon>
        <taxon>Spiralia</taxon>
        <taxon>Gnathifera</taxon>
        <taxon>Rotifera</taxon>
        <taxon>Eurotatoria</taxon>
        <taxon>Bdelloidea</taxon>
        <taxon>Adinetida</taxon>
        <taxon>Adinetidae</taxon>
        <taxon>Adineta</taxon>
    </lineage>
</organism>
<evidence type="ECO:0000313" key="2">
    <source>
        <dbReference type="EMBL" id="CAF1080956.1"/>
    </source>
</evidence>
<dbReference type="InterPro" id="IPR011990">
    <property type="entry name" value="TPR-like_helical_dom_sf"/>
</dbReference>
<comment type="caution">
    <text evidence="2">The sequence shown here is derived from an EMBL/GenBank/DDBJ whole genome shotgun (WGS) entry which is preliminary data.</text>
</comment>